<dbReference type="EMBL" id="KQ983231">
    <property type="protein sequence ID" value="KYQ46396.1"/>
    <property type="molecule type" value="Genomic_DNA"/>
</dbReference>
<dbReference type="Proteomes" id="UP000075809">
    <property type="component" value="Unassembled WGS sequence"/>
</dbReference>
<keyword evidence="3" id="KW-1185">Reference proteome</keyword>
<evidence type="ECO:0000313" key="2">
    <source>
        <dbReference type="EMBL" id="KYQ46396.1"/>
    </source>
</evidence>
<dbReference type="STRING" id="64791.A0A151WEZ5"/>
<dbReference type="InterPro" id="IPR032135">
    <property type="entry name" value="DUF4817"/>
</dbReference>
<organism evidence="2 3">
    <name type="scientific">Mycetomoellerius zeteki</name>
    <dbReference type="NCBI Taxonomy" id="64791"/>
    <lineage>
        <taxon>Eukaryota</taxon>
        <taxon>Metazoa</taxon>
        <taxon>Ecdysozoa</taxon>
        <taxon>Arthropoda</taxon>
        <taxon>Hexapoda</taxon>
        <taxon>Insecta</taxon>
        <taxon>Pterygota</taxon>
        <taxon>Neoptera</taxon>
        <taxon>Endopterygota</taxon>
        <taxon>Hymenoptera</taxon>
        <taxon>Apocrita</taxon>
        <taxon>Aculeata</taxon>
        <taxon>Formicoidea</taxon>
        <taxon>Formicidae</taxon>
        <taxon>Myrmicinae</taxon>
        <taxon>Mycetomoellerius</taxon>
    </lineage>
</organism>
<gene>
    <name evidence="2" type="ORF">ALC60_14605</name>
</gene>
<dbReference type="Pfam" id="PF16087">
    <property type="entry name" value="DUF4817"/>
    <property type="match status" value="1"/>
</dbReference>
<sequence length="109" mass="12420">MSRFSLEQKWEILKTYFQNSESSTETVRKLQKIFGKQNVPSSQYVNQFVKRVRETGSLLDKTTRSRAPTVRTAENIATVAQSVSEQPSTLRATQPTLQSIFCAVFSKIE</sequence>
<name>A0A151WEZ5_9HYME</name>
<reference evidence="2 3" key="1">
    <citation type="submission" date="2015-09" db="EMBL/GenBank/DDBJ databases">
        <title>Trachymyrmex zeteki WGS genome.</title>
        <authorList>
            <person name="Nygaard S."/>
            <person name="Hu H."/>
            <person name="Boomsma J."/>
            <person name="Zhang G."/>
        </authorList>
    </citation>
    <scope>NUCLEOTIDE SEQUENCE [LARGE SCALE GENOMIC DNA]</scope>
    <source>
        <strain evidence="2">Tzet28-1</strain>
        <tissue evidence="2">Whole body</tissue>
    </source>
</reference>
<evidence type="ECO:0000313" key="3">
    <source>
        <dbReference type="Proteomes" id="UP000075809"/>
    </source>
</evidence>
<proteinExistence type="predicted"/>
<dbReference type="AlphaFoldDB" id="A0A151WEZ5"/>
<protein>
    <recommendedName>
        <fullName evidence="1">DUF4817 domain-containing protein</fullName>
    </recommendedName>
</protein>
<evidence type="ECO:0000259" key="1">
    <source>
        <dbReference type="Pfam" id="PF16087"/>
    </source>
</evidence>
<feature type="domain" description="DUF4817" evidence="1">
    <location>
        <begin position="5"/>
        <end position="58"/>
    </location>
</feature>
<accession>A0A151WEZ5</accession>